<keyword evidence="3" id="KW-1185">Reference proteome</keyword>
<organism evidence="2 3">
    <name type="scientific">Hymenobacter negativus</name>
    <dbReference type="NCBI Taxonomy" id="2795026"/>
    <lineage>
        <taxon>Bacteria</taxon>
        <taxon>Pseudomonadati</taxon>
        <taxon>Bacteroidota</taxon>
        <taxon>Cytophagia</taxon>
        <taxon>Cytophagales</taxon>
        <taxon>Hymenobacteraceae</taxon>
        <taxon>Hymenobacter</taxon>
    </lineage>
</organism>
<accession>A0ABS3QCS7</accession>
<proteinExistence type="predicted"/>
<feature type="signal peptide" evidence="1">
    <location>
        <begin position="1"/>
        <end position="20"/>
    </location>
</feature>
<evidence type="ECO:0000256" key="1">
    <source>
        <dbReference type="SAM" id="SignalP"/>
    </source>
</evidence>
<keyword evidence="1" id="KW-0732">Signal</keyword>
<evidence type="ECO:0000313" key="2">
    <source>
        <dbReference type="EMBL" id="MBO2008530.1"/>
    </source>
</evidence>
<name>A0ABS3QCS7_9BACT</name>
<dbReference type="RefSeq" id="WP_208174120.1">
    <property type="nucleotide sequence ID" value="NZ_JAGETZ010000002.1"/>
</dbReference>
<evidence type="ECO:0008006" key="4">
    <source>
        <dbReference type="Google" id="ProtNLM"/>
    </source>
</evidence>
<sequence>MRNTVLLLAAFAGTLSAAQAQSTIGKGTGLLTGSVGYHTDTDEYTSPSFNGTSTTTTVKLGTFSLDFAVGGFVADNLALGLQFHHTVTGGSYKSSSNSNSQPSGPPSTSTLRVGPMVQYYKMLSEQFGLTATVGAGYESDVKAQQSTQYYNGYPINYYSTLKATGYYAAVTPGIVFFPVPKFGLTASIGSLGYNHLKVKDADETASSFDAGFGLTQLQFGANYYFGRK</sequence>
<dbReference type="EMBL" id="JAGETZ010000002">
    <property type="protein sequence ID" value="MBO2008530.1"/>
    <property type="molecule type" value="Genomic_DNA"/>
</dbReference>
<comment type="caution">
    <text evidence="2">The sequence shown here is derived from an EMBL/GenBank/DDBJ whole genome shotgun (WGS) entry which is preliminary data.</text>
</comment>
<gene>
    <name evidence="2" type="ORF">J4E00_05660</name>
</gene>
<reference evidence="2 3" key="1">
    <citation type="submission" date="2021-03" db="EMBL/GenBank/DDBJ databases">
        <authorList>
            <person name="Kim M.K."/>
        </authorList>
    </citation>
    <scope>NUCLEOTIDE SEQUENCE [LARGE SCALE GENOMIC DNA]</scope>
    <source>
        <strain evidence="2 3">BT442</strain>
    </source>
</reference>
<protein>
    <recommendedName>
        <fullName evidence="4">Outer membrane protein beta-barrel domain-containing protein</fullName>
    </recommendedName>
</protein>
<feature type="chain" id="PRO_5046621483" description="Outer membrane protein beta-barrel domain-containing protein" evidence="1">
    <location>
        <begin position="21"/>
        <end position="228"/>
    </location>
</feature>
<evidence type="ECO:0000313" key="3">
    <source>
        <dbReference type="Proteomes" id="UP000664369"/>
    </source>
</evidence>
<dbReference type="Proteomes" id="UP000664369">
    <property type="component" value="Unassembled WGS sequence"/>
</dbReference>